<evidence type="ECO:0000313" key="4">
    <source>
        <dbReference type="Proteomes" id="UP000727907"/>
    </source>
</evidence>
<gene>
    <name evidence="3" type="ORF">KQ910_21100</name>
</gene>
<name>A0ABS6ISU7_9HYPH</name>
<sequence length="218" mass="23365">MLVIFDCDGVLVDSEPLANTCFARALGREGLDWTVEETMRRLMGRSMKSCVEIVEGELGRALPGDFVDRLQADTLQAFRDAPLQTVPGVVEAIDAIEAAGIATCVASSGGLDKMRVTLGITGLWSRFEGRIFSSSQVPRGKPFPDLFLHAAIQMDQQPFDCTVVEDSLPGIQAARSAGMRALAYVGASHTDADALRAAGGRTFDSMSSLPMLAWAPRV</sequence>
<comment type="caution">
    <text evidence="3">The sequence shown here is derived from an EMBL/GenBank/DDBJ whole genome shotgun (WGS) entry which is preliminary data.</text>
</comment>
<dbReference type="Pfam" id="PF00702">
    <property type="entry name" value="Hydrolase"/>
    <property type="match status" value="1"/>
</dbReference>
<reference evidence="3 4" key="1">
    <citation type="submission" date="2021-06" db="EMBL/GenBank/DDBJ databases">
        <authorList>
            <person name="Lee D.H."/>
        </authorList>
    </citation>
    <scope>NUCLEOTIDE SEQUENCE [LARGE SCALE GENOMIC DNA]</scope>
    <source>
        <strain evidence="3 4">MMS21-HV4-11</strain>
    </source>
</reference>
<protein>
    <submittedName>
        <fullName evidence="3">HAD family phosphatase</fullName>
    </submittedName>
</protein>
<keyword evidence="1" id="KW-0479">Metal-binding</keyword>
<dbReference type="InterPro" id="IPR006439">
    <property type="entry name" value="HAD-SF_hydro_IA"/>
</dbReference>
<dbReference type="RefSeq" id="WP_216964961.1">
    <property type="nucleotide sequence ID" value="NZ_JAHOPB010000002.1"/>
</dbReference>
<evidence type="ECO:0000256" key="1">
    <source>
        <dbReference type="ARBA" id="ARBA00022723"/>
    </source>
</evidence>
<dbReference type="NCBIfam" id="TIGR01509">
    <property type="entry name" value="HAD-SF-IA-v3"/>
    <property type="match status" value="1"/>
</dbReference>
<dbReference type="SFLD" id="SFLDS00003">
    <property type="entry name" value="Haloacid_Dehalogenase"/>
    <property type="match status" value="1"/>
</dbReference>
<evidence type="ECO:0000256" key="2">
    <source>
        <dbReference type="ARBA" id="ARBA00022842"/>
    </source>
</evidence>
<dbReference type="SFLD" id="SFLDG01129">
    <property type="entry name" value="C1.5:_HAD__Beta-PGM__Phosphata"/>
    <property type="match status" value="1"/>
</dbReference>
<dbReference type="Proteomes" id="UP000727907">
    <property type="component" value="Unassembled WGS sequence"/>
</dbReference>
<dbReference type="InterPro" id="IPR051600">
    <property type="entry name" value="Beta-PGM-like"/>
</dbReference>
<proteinExistence type="predicted"/>
<evidence type="ECO:0000313" key="3">
    <source>
        <dbReference type="EMBL" id="MBU8876285.1"/>
    </source>
</evidence>
<dbReference type="PANTHER" id="PTHR46193">
    <property type="entry name" value="6-PHOSPHOGLUCONATE PHOSPHATASE"/>
    <property type="match status" value="1"/>
</dbReference>
<keyword evidence="4" id="KW-1185">Reference proteome</keyword>
<keyword evidence="2" id="KW-0460">Magnesium</keyword>
<organism evidence="3 4">
    <name type="scientific">Reyranella humidisoli</name>
    <dbReference type="NCBI Taxonomy" id="2849149"/>
    <lineage>
        <taxon>Bacteria</taxon>
        <taxon>Pseudomonadati</taxon>
        <taxon>Pseudomonadota</taxon>
        <taxon>Alphaproteobacteria</taxon>
        <taxon>Hyphomicrobiales</taxon>
        <taxon>Reyranellaceae</taxon>
        <taxon>Reyranella</taxon>
    </lineage>
</organism>
<dbReference type="EMBL" id="JAHOPB010000002">
    <property type="protein sequence ID" value="MBU8876285.1"/>
    <property type="molecule type" value="Genomic_DNA"/>
</dbReference>
<dbReference type="PANTHER" id="PTHR46193:SF10">
    <property type="entry name" value="6-PHOSPHOGLUCONATE PHOSPHATASE"/>
    <property type="match status" value="1"/>
</dbReference>
<dbReference type="SFLD" id="SFLDG01135">
    <property type="entry name" value="C1.5.6:_HAD__Beta-PGM__Phospha"/>
    <property type="match status" value="1"/>
</dbReference>
<accession>A0ABS6ISU7</accession>